<gene>
    <name evidence="2" type="ORF">VH12019_00060</name>
</gene>
<name>A0A6B9SWQ3_9CAUD</name>
<sequence>MTLAHFPQDELPERSDFKMPKEPETRKTHCKVTEEKDKNIFKIIMFWFFMSVFAIGVAAFFGFFSKVEIGDRYYLLQDVGWERSQSVLFGIEITDVNYSAERVRYKYINLDAVEEKEMPFSALKRSYVPADDVEINQSMEKTK</sequence>
<keyword evidence="1" id="KW-0472">Membrane</keyword>
<evidence type="ECO:0000313" key="2">
    <source>
        <dbReference type="EMBL" id="QHJ74387.1"/>
    </source>
</evidence>
<reference evidence="2 3" key="1">
    <citation type="submission" date="2019-12" db="EMBL/GenBank/DDBJ databases">
        <authorList>
            <person name="Harris M."/>
            <person name="Ho T.C."/>
            <person name="Fruchtman H."/>
            <person name="Garin M."/>
            <person name="Kubatin V."/>
            <person name="Lu T."/>
            <person name="Xue L."/>
            <person name="Marr M.T."/>
        </authorList>
    </citation>
    <scope>NUCLEOTIDE SEQUENCE [LARGE SCALE GENOMIC DNA]</scope>
</reference>
<evidence type="ECO:0000313" key="3">
    <source>
        <dbReference type="Proteomes" id="UP000464957"/>
    </source>
</evidence>
<protein>
    <submittedName>
        <fullName evidence="2">Uncharacterized protein</fullName>
    </submittedName>
</protein>
<organism evidence="2 3">
    <name type="scientific">Vibrio phage VH1_2019</name>
    <dbReference type="NCBI Taxonomy" id="2686307"/>
    <lineage>
        <taxon>Viruses</taxon>
        <taxon>Duplodnaviria</taxon>
        <taxon>Heunggongvirae</taxon>
        <taxon>Uroviricota</taxon>
        <taxon>Caudoviricetes</taxon>
        <taxon>Pantevenvirales</taxon>
        <taxon>Straboviridae</taxon>
        <taxon>Schizotequatrovirus</taxon>
        <taxon>Schizotequatrovirus KVP40</taxon>
    </lineage>
</organism>
<dbReference type="EMBL" id="MN794232">
    <property type="protein sequence ID" value="QHJ74387.1"/>
    <property type="molecule type" value="Genomic_DNA"/>
</dbReference>
<keyword evidence="1" id="KW-1133">Transmembrane helix</keyword>
<feature type="transmembrane region" description="Helical" evidence="1">
    <location>
        <begin position="44"/>
        <end position="64"/>
    </location>
</feature>
<keyword evidence="1" id="KW-0812">Transmembrane</keyword>
<evidence type="ECO:0000256" key="1">
    <source>
        <dbReference type="SAM" id="Phobius"/>
    </source>
</evidence>
<dbReference type="Proteomes" id="UP000464957">
    <property type="component" value="Segment"/>
</dbReference>
<proteinExistence type="predicted"/>
<accession>A0A6B9SWQ3</accession>